<comment type="similarity">
    <text evidence="3">Belongs to the HRI1 family.</text>
</comment>
<dbReference type="CDD" id="cd11692">
    <property type="entry name" value="HRI1_N_like"/>
    <property type="match status" value="1"/>
</dbReference>
<dbReference type="GO" id="GO:0005737">
    <property type="term" value="C:cytoplasm"/>
    <property type="evidence" value="ECO:0007669"/>
    <property type="project" value="UniProtKB-SubCell"/>
</dbReference>
<gene>
    <name evidence="7" type="ORF">LAFE_0C07492G</name>
</gene>
<dbReference type="Pfam" id="PF16815">
    <property type="entry name" value="HRI1"/>
    <property type="match status" value="1"/>
</dbReference>
<organism evidence="7 8">
    <name type="scientific">Lachancea fermentati</name>
    <name type="common">Zygosaccharomyces fermentati</name>
    <dbReference type="NCBI Taxonomy" id="4955"/>
    <lineage>
        <taxon>Eukaryota</taxon>
        <taxon>Fungi</taxon>
        <taxon>Dikarya</taxon>
        <taxon>Ascomycota</taxon>
        <taxon>Saccharomycotina</taxon>
        <taxon>Saccharomycetes</taxon>
        <taxon>Saccharomycetales</taxon>
        <taxon>Saccharomycetaceae</taxon>
        <taxon>Lachancea</taxon>
    </lineage>
</organism>
<name>A0A1G4M9R4_LACFM</name>
<evidence type="ECO:0000256" key="1">
    <source>
        <dbReference type="ARBA" id="ARBA00004123"/>
    </source>
</evidence>
<keyword evidence="5" id="KW-0963">Cytoplasm</keyword>
<dbReference type="EMBL" id="LT598485">
    <property type="protein sequence ID" value="SCW00587.1"/>
    <property type="molecule type" value="Genomic_DNA"/>
</dbReference>
<evidence type="ECO:0000313" key="8">
    <source>
        <dbReference type="Proteomes" id="UP000190831"/>
    </source>
</evidence>
<accession>A0A1G4M9R4</accession>
<keyword evidence="6" id="KW-0539">Nucleus</keyword>
<evidence type="ECO:0000256" key="2">
    <source>
        <dbReference type="ARBA" id="ARBA00004496"/>
    </source>
</evidence>
<dbReference type="Gene3D" id="2.40.128.310">
    <property type="entry name" value="Protein HRI1, C-terminal domain"/>
    <property type="match status" value="1"/>
</dbReference>
<dbReference type="Gene3D" id="2.40.128.320">
    <property type="entry name" value="Protein HRI1, N-terminal domain"/>
    <property type="match status" value="1"/>
</dbReference>
<evidence type="ECO:0000256" key="6">
    <source>
        <dbReference type="ARBA" id="ARBA00023242"/>
    </source>
</evidence>
<dbReference type="GO" id="GO:0005634">
    <property type="term" value="C:nucleus"/>
    <property type="evidence" value="ECO:0007669"/>
    <property type="project" value="UniProtKB-SubCell"/>
</dbReference>
<dbReference type="OrthoDB" id="4045395at2759"/>
<dbReference type="InterPro" id="IPR038744">
    <property type="entry name" value="Hri1_N"/>
</dbReference>
<dbReference type="Proteomes" id="UP000190831">
    <property type="component" value="Chromosome C"/>
</dbReference>
<sequence length="243" mass="27292">MVSINKRLTFQVATNPADERTLTLSSTTNKGHFISLRPFVRPTESEKDFPYEWAFAGTSSHAKSSATDGDSITIDFNFQFDTNVYLNKENTHRGEVHTLWTTWESGCVEERGKVFPFGAENEGVDFFELWQPIDATRDEFVILGNESEQDPNARSIALTLNNGEFEGLIVVVGKWAQGILFKKNDHTTKGVNILRAVEKQKGQWQTLLKYGADFDKFPVKFEAEEGASVVAGNATWEVIESNV</sequence>
<dbReference type="InterPro" id="IPR043047">
    <property type="entry name" value="Hri1_N_sf"/>
</dbReference>
<keyword evidence="8" id="KW-1185">Reference proteome</keyword>
<evidence type="ECO:0000313" key="7">
    <source>
        <dbReference type="EMBL" id="SCW00587.1"/>
    </source>
</evidence>
<dbReference type="STRING" id="4955.A0A1G4M9R4"/>
<dbReference type="AlphaFoldDB" id="A0A1G4M9R4"/>
<dbReference type="InterPro" id="IPR031818">
    <property type="entry name" value="Hri1"/>
</dbReference>
<comment type="subcellular location">
    <subcellularLocation>
        <location evidence="2">Cytoplasm</location>
    </subcellularLocation>
    <subcellularLocation>
        <location evidence="1">Nucleus</location>
    </subcellularLocation>
</comment>
<proteinExistence type="inferred from homology"/>
<reference evidence="7 8" key="1">
    <citation type="submission" date="2016-03" db="EMBL/GenBank/DDBJ databases">
        <authorList>
            <person name="Devillers H."/>
        </authorList>
    </citation>
    <scope>NUCLEOTIDE SEQUENCE [LARGE SCALE GENOMIC DNA]</scope>
    <source>
        <strain evidence="7">CBS 6772</strain>
    </source>
</reference>
<evidence type="ECO:0000256" key="4">
    <source>
        <dbReference type="ARBA" id="ARBA00017063"/>
    </source>
</evidence>
<evidence type="ECO:0000256" key="3">
    <source>
        <dbReference type="ARBA" id="ARBA00005229"/>
    </source>
</evidence>
<dbReference type="OMA" id="GEVNTTW"/>
<evidence type="ECO:0000256" key="5">
    <source>
        <dbReference type="ARBA" id="ARBA00022490"/>
    </source>
</evidence>
<protein>
    <recommendedName>
        <fullName evidence="4">Protein HRI1</fullName>
    </recommendedName>
</protein>
<dbReference type="CDD" id="cd11693">
    <property type="entry name" value="HRI1_C_like"/>
    <property type="match status" value="1"/>
</dbReference>